<comment type="caution">
    <text evidence="1">The sequence shown here is derived from an EMBL/GenBank/DDBJ whole genome shotgun (WGS) entry which is preliminary data.</text>
</comment>
<gene>
    <name evidence="1" type="ORF">GUJ93_ZPchr0006g44456</name>
</gene>
<evidence type="ECO:0000313" key="1">
    <source>
        <dbReference type="EMBL" id="KAG8069548.1"/>
    </source>
</evidence>
<dbReference type="Proteomes" id="UP000729402">
    <property type="component" value="Unassembled WGS sequence"/>
</dbReference>
<proteinExistence type="predicted"/>
<sequence length="73" mass="7832">MPSPSSFFSPSSYHHLETPALLDGAIPVSCRPFEHHSMCAVLVDAGGDLHKKRMIKNCDSGCTLPCAQAAPHQ</sequence>
<dbReference type="EMBL" id="JAAALK010000283">
    <property type="protein sequence ID" value="KAG8069548.1"/>
    <property type="molecule type" value="Genomic_DNA"/>
</dbReference>
<keyword evidence="2" id="KW-1185">Reference proteome</keyword>
<protein>
    <submittedName>
        <fullName evidence="1">Uncharacterized protein</fullName>
    </submittedName>
</protein>
<reference evidence="1" key="2">
    <citation type="submission" date="2021-02" db="EMBL/GenBank/DDBJ databases">
        <authorList>
            <person name="Kimball J.A."/>
            <person name="Haas M.W."/>
            <person name="Macchietto M."/>
            <person name="Kono T."/>
            <person name="Duquette J."/>
            <person name="Shao M."/>
        </authorList>
    </citation>
    <scope>NUCLEOTIDE SEQUENCE</scope>
    <source>
        <tissue evidence="1">Fresh leaf tissue</tissue>
    </source>
</reference>
<dbReference type="AlphaFoldDB" id="A0A8J5SUC4"/>
<dbReference type="OrthoDB" id="644067at2759"/>
<organism evidence="1 2">
    <name type="scientific">Zizania palustris</name>
    <name type="common">Northern wild rice</name>
    <dbReference type="NCBI Taxonomy" id="103762"/>
    <lineage>
        <taxon>Eukaryota</taxon>
        <taxon>Viridiplantae</taxon>
        <taxon>Streptophyta</taxon>
        <taxon>Embryophyta</taxon>
        <taxon>Tracheophyta</taxon>
        <taxon>Spermatophyta</taxon>
        <taxon>Magnoliopsida</taxon>
        <taxon>Liliopsida</taxon>
        <taxon>Poales</taxon>
        <taxon>Poaceae</taxon>
        <taxon>BOP clade</taxon>
        <taxon>Oryzoideae</taxon>
        <taxon>Oryzeae</taxon>
        <taxon>Zizaniinae</taxon>
        <taxon>Zizania</taxon>
    </lineage>
</organism>
<accession>A0A8J5SUC4</accession>
<evidence type="ECO:0000313" key="2">
    <source>
        <dbReference type="Proteomes" id="UP000729402"/>
    </source>
</evidence>
<name>A0A8J5SUC4_ZIZPA</name>
<reference evidence="1" key="1">
    <citation type="journal article" date="2021" name="bioRxiv">
        <title>Whole Genome Assembly and Annotation of Northern Wild Rice, Zizania palustris L., Supports a Whole Genome Duplication in the Zizania Genus.</title>
        <authorList>
            <person name="Haas M."/>
            <person name="Kono T."/>
            <person name="Macchietto M."/>
            <person name="Millas R."/>
            <person name="McGilp L."/>
            <person name="Shao M."/>
            <person name="Duquette J."/>
            <person name="Hirsch C.N."/>
            <person name="Kimball J."/>
        </authorList>
    </citation>
    <scope>NUCLEOTIDE SEQUENCE</scope>
    <source>
        <tissue evidence="1">Fresh leaf tissue</tissue>
    </source>
</reference>